<accession>A0A0P9VMH4</accession>
<feature type="non-terminal residue" evidence="1">
    <location>
        <position position="1"/>
    </location>
</feature>
<organism evidence="1 2">
    <name type="scientific">Pseudomonas amygdali pv. mori</name>
    <dbReference type="NCBI Taxonomy" id="34065"/>
    <lineage>
        <taxon>Bacteria</taxon>
        <taxon>Pseudomonadati</taxon>
        <taxon>Pseudomonadota</taxon>
        <taxon>Gammaproteobacteria</taxon>
        <taxon>Pseudomonadales</taxon>
        <taxon>Pseudomonadaceae</taxon>
        <taxon>Pseudomonas</taxon>
        <taxon>Pseudomonas amygdali</taxon>
    </lineage>
</organism>
<name>A0A0P9VMH4_PSEA0</name>
<reference evidence="1 2" key="1">
    <citation type="submission" date="2015-09" db="EMBL/GenBank/DDBJ databases">
        <title>Genome announcement of multiple Pseudomonas syringae strains.</title>
        <authorList>
            <person name="Thakur S."/>
            <person name="Wang P.W."/>
            <person name="Gong Y."/>
            <person name="Weir B.S."/>
            <person name="Guttman D.S."/>
        </authorList>
    </citation>
    <scope>NUCLEOTIDE SEQUENCE [LARGE SCALE GENOMIC DNA]</scope>
    <source>
        <strain evidence="1 2">ICMP4331</strain>
    </source>
</reference>
<evidence type="ECO:0000313" key="1">
    <source>
        <dbReference type="EMBL" id="KPX86635.1"/>
    </source>
</evidence>
<comment type="caution">
    <text evidence="1">The sequence shown here is derived from an EMBL/GenBank/DDBJ whole genome shotgun (WGS) entry which is preliminary data.</text>
</comment>
<dbReference type="AlphaFoldDB" id="A0A0P9VMH4"/>
<gene>
    <name evidence="1" type="ORF">ALO63_03315</name>
</gene>
<protein>
    <submittedName>
        <fullName evidence="1">YD repeat-containing protein</fullName>
    </submittedName>
</protein>
<evidence type="ECO:0000313" key="2">
    <source>
        <dbReference type="Proteomes" id="UP000050420"/>
    </source>
</evidence>
<sequence length="78" mass="8660">GNNKGNSKHLQVPVQLIEITTIGFDNTRISKQQQQSLLTGQVLLILEEGVEIRYVYDALNRLTKETIAPNSSAGYEAM</sequence>
<dbReference type="Proteomes" id="UP000050420">
    <property type="component" value="Unassembled WGS sequence"/>
</dbReference>
<dbReference type="PATRIC" id="fig|34065.5.peg.4742"/>
<proteinExistence type="predicted"/>
<dbReference type="EMBL" id="LJQU01000513">
    <property type="protein sequence ID" value="KPX86635.1"/>
    <property type="molecule type" value="Genomic_DNA"/>
</dbReference>